<evidence type="ECO:0000256" key="4">
    <source>
        <dbReference type="SAM" id="MobiDB-lite"/>
    </source>
</evidence>
<keyword evidence="6" id="KW-1185">Reference proteome</keyword>
<dbReference type="CDD" id="cd14688">
    <property type="entry name" value="bZIP_YAP"/>
    <property type="match status" value="1"/>
</dbReference>
<name>A0A922SWX5_9PLEO</name>
<feature type="compositionally biased region" description="Low complexity" evidence="4">
    <location>
        <begin position="199"/>
        <end position="210"/>
    </location>
</feature>
<feature type="compositionally biased region" description="Low complexity" evidence="4">
    <location>
        <begin position="304"/>
        <end position="313"/>
    </location>
</feature>
<dbReference type="Pfam" id="PF12796">
    <property type="entry name" value="Ank_2"/>
    <property type="match status" value="1"/>
</dbReference>
<dbReference type="SMART" id="SM00248">
    <property type="entry name" value="ANK"/>
    <property type="match status" value="4"/>
</dbReference>
<comment type="caution">
    <text evidence="5">The sequence shown here is derived from an EMBL/GenBank/DDBJ whole genome shotgun (WGS) entry which is preliminary data.</text>
</comment>
<organism evidence="5 6">
    <name type="scientific">Pyrenophora tritici-repentis</name>
    <dbReference type="NCBI Taxonomy" id="45151"/>
    <lineage>
        <taxon>Eukaryota</taxon>
        <taxon>Fungi</taxon>
        <taxon>Dikarya</taxon>
        <taxon>Ascomycota</taxon>
        <taxon>Pezizomycotina</taxon>
        <taxon>Dothideomycetes</taxon>
        <taxon>Pleosporomycetidae</taxon>
        <taxon>Pleosporales</taxon>
        <taxon>Pleosporineae</taxon>
        <taxon>Pleosporaceae</taxon>
        <taxon>Pyrenophora</taxon>
    </lineage>
</organism>
<dbReference type="PRINTS" id="PR01415">
    <property type="entry name" value="ANKYRIN"/>
</dbReference>
<reference evidence="6" key="1">
    <citation type="journal article" date="2022" name="Microb. Genom.">
        <title>A global pangenome for the wheat fungal pathogen Pyrenophora tritici-repentis and prediction of effector protein structural homology.</title>
        <authorList>
            <person name="Moolhuijzen P.M."/>
            <person name="See P.T."/>
            <person name="Shi G."/>
            <person name="Powell H.R."/>
            <person name="Cockram J."/>
            <person name="Jorgensen L.N."/>
            <person name="Benslimane H."/>
            <person name="Strelkov S.E."/>
            <person name="Turner J."/>
            <person name="Liu Z."/>
            <person name="Moffat C.S."/>
        </authorList>
    </citation>
    <scope>NUCLEOTIDE SEQUENCE [LARGE SCALE GENOMIC DNA]</scope>
</reference>
<dbReference type="EMBL" id="NRDI02000018">
    <property type="protein sequence ID" value="KAI1509937.1"/>
    <property type="molecule type" value="Genomic_DNA"/>
</dbReference>
<dbReference type="InterPro" id="IPR036770">
    <property type="entry name" value="Ankyrin_rpt-contain_sf"/>
</dbReference>
<dbReference type="InterPro" id="IPR002110">
    <property type="entry name" value="Ankyrin_rpt"/>
</dbReference>
<feature type="repeat" description="ANK" evidence="3">
    <location>
        <begin position="319"/>
        <end position="351"/>
    </location>
</feature>
<feature type="repeat" description="ANK" evidence="3">
    <location>
        <begin position="352"/>
        <end position="384"/>
    </location>
</feature>
<evidence type="ECO:0000256" key="2">
    <source>
        <dbReference type="ARBA" id="ARBA00023043"/>
    </source>
</evidence>
<dbReference type="Proteomes" id="UP000249757">
    <property type="component" value="Unassembled WGS sequence"/>
</dbReference>
<dbReference type="PROSITE" id="PS50297">
    <property type="entry name" value="ANK_REP_REGION"/>
    <property type="match status" value="4"/>
</dbReference>
<evidence type="ECO:0000256" key="3">
    <source>
        <dbReference type="PROSITE-ProRule" id="PRU00023"/>
    </source>
</evidence>
<feature type="repeat" description="ANK" evidence="3">
    <location>
        <begin position="385"/>
        <end position="407"/>
    </location>
</feature>
<proteinExistence type="predicted"/>
<dbReference type="PANTHER" id="PTHR24198:SF165">
    <property type="entry name" value="ANKYRIN REPEAT-CONTAINING PROTEIN-RELATED"/>
    <property type="match status" value="1"/>
</dbReference>
<sequence length="494" mass="52665">MADVNERRKAQNRTAQKKYRELVDAWPETEPLVPQLKPGPKKQRNHKLRIELARAILCDKPHQQTDTATDRRDWISSVSDCDDGYHTVASRHHSNNNNNTTSPNRQISPSPIDTLQSLAVRHLLQTDNGRSTRLLRDSDALAAALEQYGMPFDLDGGSTHNMNSADSTTAMGDVSCLDPSLARLDWIHSNGETTSNEALPSSGTSPLSSSDIDKYMMSPASHHLPSLSSSSSSSSSSASSSSTSSSSSTALTLGSLTTPVSDWSTSVVADTPLSNSSNPSLLKSCCNRPHPEGTDDHASCPNNSSSSSSSSSSTALLDETSSPLYTAISLGNMDMARLLVRSGAKLDLPDRNGDTLLHHCIQRGDVTTSSALLDLGANVLHTTAGGRTPLHLAVTTGNEAMVTMLLDWCANDKNPPFEAAAAATMPTTTVTTTTTKQNTAVPTSSGRKISLLGHFIDACDAHNMTALHLAVKLQRIDVLKVLLEYGANVNLGCH</sequence>
<dbReference type="PROSITE" id="PS50088">
    <property type="entry name" value="ANK_REPEAT"/>
    <property type="match status" value="4"/>
</dbReference>
<keyword evidence="2 3" id="KW-0040">ANK repeat</keyword>
<protein>
    <submittedName>
        <fullName evidence="5">Ankyrin repeat domain protein</fullName>
    </submittedName>
</protein>
<evidence type="ECO:0000313" key="6">
    <source>
        <dbReference type="Proteomes" id="UP000249757"/>
    </source>
</evidence>
<evidence type="ECO:0000313" key="5">
    <source>
        <dbReference type="EMBL" id="KAI1509937.1"/>
    </source>
</evidence>
<feature type="compositionally biased region" description="Basic and acidic residues" evidence="4">
    <location>
        <begin position="289"/>
        <end position="298"/>
    </location>
</feature>
<accession>A0A922SWX5</accession>
<feature type="region of interest" description="Disordered" evidence="4">
    <location>
        <begin position="191"/>
        <end position="251"/>
    </location>
</feature>
<feature type="compositionally biased region" description="Low complexity" evidence="4">
    <location>
        <begin position="95"/>
        <end position="104"/>
    </location>
</feature>
<feature type="region of interest" description="Disordered" evidence="4">
    <location>
        <begin position="89"/>
        <end position="111"/>
    </location>
</feature>
<dbReference type="AlphaFoldDB" id="A0A922SWX5"/>
<dbReference type="Gene3D" id="1.25.40.20">
    <property type="entry name" value="Ankyrin repeat-containing domain"/>
    <property type="match status" value="2"/>
</dbReference>
<gene>
    <name evidence="5" type="ORF">Ptr86124_010975</name>
</gene>
<feature type="region of interest" description="Disordered" evidence="4">
    <location>
        <begin position="1"/>
        <end position="22"/>
    </location>
</feature>
<evidence type="ECO:0000256" key="1">
    <source>
        <dbReference type="ARBA" id="ARBA00022737"/>
    </source>
</evidence>
<dbReference type="SUPFAM" id="SSF48403">
    <property type="entry name" value="Ankyrin repeat"/>
    <property type="match status" value="1"/>
</dbReference>
<dbReference type="Pfam" id="PF00023">
    <property type="entry name" value="Ank"/>
    <property type="match status" value="1"/>
</dbReference>
<feature type="compositionally biased region" description="Low complexity" evidence="4">
    <location>
        <begin position="218"/>
        <end position="251"/>
    </location>
</feature>
<keyword evidence="1" id="KW-0677">Repeat</keyword>
<dbReference type="PANTHER" id="PTHR24198">
    <property type="entry name" value="ANKYRIN REPEAT AND PROTEIN KINASE DOMAIN-CONTAINING PROTEIN"/>
    <property type="match status" value="1"/>
</dbReference>
<feature type="repeat" description="ANK" evidence="3">
    <location>
        <begin position="462"/>
        <end position="494"/>
    </location>
</feature>
<feature type="region of interest" description="Disordered" evidence="4">
    <location>
        <begin position="272"/>
        <end position="316"/>
    </location>
</feature>
<feature type="compositionally biased region" description="Low complexity" evidence="4">
    <location>
        <begin position="272"/>
        <end position="287"/>
    </location>
</feature>